<keyword evidence="1 2" id="KW-0963">Cytoplasm</keyword>
<dbReference type="Gene3D" id="3.40.50.10680">
    <property type="entry name" value="CofD-like domains"/>
    <property type="match status" value="1"/>
</dbReference>
<evidence type="ECO:0000256" key="1">
    <source>
        <dbReference type="ARBA" id="ARBA00022490"/>
    </source>
</evidence>
<dbReference type="HAMAP" id="MF_00973">
    <property type="entry name" value="Gluconeogen_factor"/>
    <property type="match status" value="1"/>
</dbReference>
<dbReference type="InterPro" id="IPR038136">
    <property type="entry name" value="CofD-like_dom_sf"/>
</dbReference>
<dbReference type="InterPro" id="IPR002882">
    <property type="entry name" value="CofD"/>
</dbReference>
<dbReference type="AlphaFoldDB" id="A0A081PPZ3"/>
<sequence length="325" mass="36031">MRKPKITVIGGGTGIPVILKSLREKDVEIAAIVTVADDGGSSGELRKNMQRLTPPGDLRNVLVAMSDMPKFYEKVFQYRFSEDAGAFAGHPLGNLIIAGLSEMQGSTYNAMQLLSKFFHTTGKIYPSSDHPLTLHAVFQDGTEVAGESHIADHTGMIDHVYVTNTLNDDTPLASRRVVQTILESDMIVLGPGSLFTSILPNIVIKEIGQALLETKAEIAYVCNIMTQRGETEHFTDSDHVEVLHRHLGRAFIDTVLVNIEKVPQEYMNSNRFDEYLVQVEHDFAGLCKQVPRVISSNFLRLENGGAFHDGDLIVDELMRIIQVRK</sequence>
<dbReference type="CDD" id="cd07044">
    <property type="entry name" value="CofD_YvcK"/>
    <property type="match status" value="1"/>
</dbReference>
<dbReference type="NCBIfam" id="TIGR01826">
    <property type="entry name" value="CofD_related"/>
    <property type="match status" value="1"/>
</dbReference>
<dbReference type="RefSeq" id="WP_033681525.1">
    <property type="nucleotide sequence ID" value="NZ_JALDVZ010000003.1"/>
</dbReference>
<evidence type="ECO:0000313" key="3">
    <source>
        <dbReference type="EMBL" id="KEQ32766.1"/>
    </source>
</evidence>
<comment type="similarity">
    <text evidence="2">Belongs to the gluconeogenesis factor family.</text>
</comment>
<dbReference type="GO" id="GO:0043743">
    <property type="term" value="F:LPPG:FO 2-phospho-L-lactate transferase activity"/>
    <property type="evidence" value="ECO:0007669"/>
    <property type="project" value="InterPro"/>
</dbReference>
<evidence type="ECO:0000313" key="4">
    <source>
        <dbReference type="Proteomes" id="UP000028093"/>
    </source>
</evidence>
<dbReference type="PANTHER" id="PTHR30135">
    <property type="entry name" value="UNCHARACTERIZED PROTEIN YVCK-RELATED"/>
    <property type="match status" value="1"/>
</dbReference>
<accession>A0A081PPZ3</accession>
<name>A0A081PPZ3_STRMT</name>
<dbReference type="PANTHER" id="PTHR30135:SF3">
    <property type="entry name" value="GLUCONEOGENESIS FACTOR-RELATED"/>
    <property type="match status" value="1"/>
</dbReference>
<protein>
    <recommendedName>
        <fullName evidence="2">Putative gluconeogenesis factor</fullName>
    </recommendedName>
</protein>
<dbReference type="Proteomes" id="UP000028093">
    <property type="component" value="Unassembled WGS sequence"/>
</dbReference>
<proteinExistence type="inferred from homology"/>
<dbReference type="EMBL" id="JPFT01000005">
    <property type="protein sequence ID" value="KEQ32766.1"/>
    <property type="molecule type" value="Genomic_DNA"/>
</dbReference>
<comment type="subcellular location">
    <subcellularLocation>
        <location evidence="2">Cytoplasm</location>
    </subcellularLocation>
</comment>
<comment type="caution">
    <text evidence="3">The sequence shown here is derived from an EMBL/GenBank/DDBJ whole genome shotgun (WGS) entry which is preliminary data.</text>
</comment>
<dbReference type="SUPFAM" id="SSF142338">
    <property type="entry name" value="CofD-like"/>
    <property type="match status" value="1"/>
</dbReference>
<comment type="function">
    <text evidence="2">Required for morphogenesis under gluconeogenic growth conditions.</text>
</comment>
<dbReference type="Pfam" id="PF01933">
    <property type="entry name" value="CofD"/>
    <property type="match status" value="1"/>
</dbReference>
<dbReference type="GO" id="GO:0008360">
    <property type="term" value="P:regulation of cell shape"/>
    <property type="evidence" value="ECO:0007669"/>
    <property type="project" value="UniProtKB-UniRule"/>
</dbReference>
<dbReference type="GO" id="GO:0005737">
    <property type="term" value="C:cytoplasm"/>
    <property type="evidence" value="ECO:0007669"/>
    <property type="project" value="UniProtKB-SubCell"/>
</dbReference>
<dbReference type="InterPro" id="IPR010119">
    <property type="entry name" value="Gluconeogen_factor"/>
</dbReference>
<evidence type="ECO:0000256" key="2">
    <source>
        <dbReference type="HAMAP-Rule" id="MF_00973"/>
    </source>
</evidence>
<dbReference type="PATRIC" id="fig|28037.99.peg.598"/>
<gene>
    <name evidence="3" type="ORF">SK1126_0669</name>
</gene>
<reference evidence="3 4" key="1">
    <citation type="submission" date="2014-05" db="EMBL/GenBank/DDBJ databases">
        <authorList>
            <person name="Daugherty S.C."/>
            <person name="Tallon L.J."/>
            <person name="Sadzewicz L."/>
            <person name="Kilian M."/>
            <person name="Tettelin H."/>
        </authorList>
    </citation>
    <scope>NUCLEOTIDE SEQUENCE [LARGE SCALE GENOMIC DNA]</scope>
    <source>
        <strain evidence="3 4">SK1126</strain>
    </source>
</reference>
<organism evidence="3 4">
    <name type="scientific">Streptococcus mitis</name>
    <dbReference type="NCBI Taxonomy" id="28037"/>
    <lineage>
        <taxon>Bacteria</taxon>
        <taxon>Bacillati</taxon>
        <taxon>Bacillota</taxon>
        <taxon>Bacilli</taxon>
        <taxon>Lactobacillales</taxon>
        <taxon>Streptococcaceae</taxon>
        <taxon>Streptococcus</taxon>
        <taxon>Streptococcus mitis group</taxon>
    </lineage>
</organism>